<evidence type="ECO:0000313" key="2">
    <source>
        <dbReference type="EMBL" id="KIY69031.1"/>
    </source>
</evidence>
<dbReference type="Proteomes" id="UP000054007">
    <property type="component" value="Unassembled WGS sequence"/>
</dbReference>
<dbReference type="InterPro" id="IPR015889">
    <property type="entry name" value="Intradiol_dOase_core"/>
</dbReference>
<evidence type="ECO:0000256" key="1">
    <source>
        <dbReference type="SAM" id="SignalP"/>
    </source>
</evidence>
<keyword evidence="1" id="KW-0732">Signal</keyword>
<dbReference type="OrthoDB" id="121380at2759"/>
<dbReference type="GO" id="GO:0016702">
    <property type="term" value="F:oxidoreductase activity, acting on single donors with incorporation of molecular oxygen, incorporation of two atoms of oxygen"/>
    <property type="evidence" value="ECO:0007669"/>
    <property type="project" value="InterPro"/>
</dbReference>
<sequence>MHLASLVSILSLSAYVLAHGGHTSKRQEKRDLSHCSREISATKQKRSPDVLDRMTALHGTESVKRSSLEERAIFSELANNTCVIDPEVTSGPYHIDGQLYRRDVREHQPGIPMWIDIGVIDIDTCEPLENVMLEFWHCNATGYYSGYTGIDPDTMEYTLPERDDGTTDDLTFLRGFQKSNANGIAEFVSIFPGWYNPRAVHIHIVAHLGAEVAENGTIIGGSQVHVGQLFFDEELTKTVHESEHYVAHSQANRPTVDHDQVYPQSNTTAWSPIVEVVTLGETLSEGLLGYITIAVSSSGNITTSDPGLHTSGGTSPTNTIAAANGAYASASAHDVSLLKAENIMSTIFKAGVAEIMGANATPTPSA</sequence>
<dbReference type="SUPFAM" id="SSF49482">
    <property type="entry name" value="Aromatic compound dioxygenase"/>
    <property type="match status" value="1"/>
</dbReference>
<organism evidence="2 3">
    <name type="scientific">Cylindrobasidium torrendii FP15055 ss-10</name>
    <dbReference type="NCBI Taxonomy" id="1314674"/>
    <lineage>
        <taxon>Eukaryota</taxon>
        <taxon>Fungi</taxon>
        <taxon>Dikarya</taxon>
        <taxon>Basidiomycota</taxon>
        <taxon>Agaricomycotina</taxon>
        <taxon>Agaricomycetes</taxon>
        <taxon>Agaricomycetidae</taxon>
        <taxon>Agaricales</taxon>
        <taxon>Marasmiineae</taxon>
        <taxon>Physalacriaceae</taxon>
        <taxon>Cylindrobasidium</taxon>
    </lineage>
</organism>
<dbReference type="Gene3D" id="2.60.130.10">
    <property type="entry name" value="Aromatic compound dioxygenase"/>
    <property type="match status" value="1"/>
</dbReference>
<feature type="signal peptide" evidence="1">
    <location>
        <begin position="1"/>
        <end position="18"/>
    </location>
</feature>
<dbReference type="STRING" id="1314674.A0A0D7BHA7"/>
<dbReference type="GO" id="GO:0005506">
    <property type="term" value="F:iron ion binding"/>
    <property type="evidence" value="ECO:0007669"/>
    <property type="project" value="InterPro"/>
</dbReference>
<dbReference type="EMBL" id="KN880491">
    <property type="protein sequence ID" value="KIY69031.1"/>
    <property type="molecule type" value="Genomic_DNA"/>
</dbReference>
<evidence type="ECO:0000313" key="3">
    <source>
        <dbReference type="Proteomes" id="UP000054007"/>
    </source>
</evidence>
<name>A0A0D7BHA7_9AGAR</name>
<keyword evidence="3" id="KW-1185">Reference proteome</keyword>
<accession>A0A0D7BHA7</accession>
<proteinExistence type="predicted"/>
<gene>
    <name evidence="2" type="ORF">CYLTODRAFT_394420</name>
</gene>
<dbReference type="CDD" id="cd03457">
    <property type="entry name" value="intradiol_dioxygenase_like"/>
    <property type="match status" value="1"/>
</dbReference>
<keyword evidence="2" id="KW-0223">Dioxygenase</keyword>
<dbReference type="AlphaFoldDB" id="A0A0D7BHA7"/>
<keyword evidence="2" id="KW-0560">Oxidoreductase</keyword>
<reference evidence="2 3" key="1">
    <citation type="journal article" date="2015" name="Fungal Genet. Biol.">
        <title>Evolution of novel wood decay mechanisms in Agaricales revealed by the genome sequences of Fistulina hepatica and Cylindrobasidium torrendii.</title>
        <authorList>
            <person name="Floudas D."/>
            <person name="Held B.W."/>
            <person name="Riley R."/>
            <person name="Nagy L.G."/>
            <person name="Koehler G."/>
            <person name="Ransdell A.S."/>
            <person name="Younus H."/>
            <person name="Chow J."/>
            <person name="Chiniquy J."/>
            <person name="Lipzen A."/>
            <person name="Tritt A."/>
            <person name="Sun H."/>
            <person name="Haridas S."/>
            <person name="LaButti K."/>
            <person name="Ohm R.A."/>
            <person name="Kues U."/>
            <person name="Blanchette R.A."/>
            <person name="Grigoriev I.V."/>
            <person name="Minto R.E."/>
            <person name="Hibbett D.S."/>
        </authorList>
    </citation>
    <scope>NUCLEOTIDE SEQUENCE [LARGE SCALE GENOMIC DNA]</scope>
    <source>
        <strain evidence="2 3">FP15055 ss-10</strain>
    </source>
</reference>
<protein>
    <submittedName>
        <fullName evidence="2">Aromatic compound dioxygenase</fullName>
    </submittedName>
</protein>
<dbReference type="PANTHER" id="PTHR34315">
    <property type="match status" value="1"/>
</dbReference>
<feature type="chain" id="PRO_5002317293" evidence="1">
    <location>
        <begin position="19"/>
        <end position="366"/>
    </location>
</feature>
<dbReference type="PANTHER" id="PTHR34315:SF1">
    <property type="entry name" value="INTRADIOL RING-CLEAVAGE DIOXYGENASES DOMAIN-CONTAINING PROTEIN-RELATED"/>
    <property type="match status" value="1"/>
</dbReference>